<evidence type="ECO:0000313" key="9">
    <source>
        <dbReference type="EMBL" id="KAG9397580.1"/>
    </source>
</evidence>
<evidence type="ECO:0000256" key="1">
    <source>
        <dbReference type="ARBA" id="ARBA00022527"/>
    </source>
</evidence>
<keyword evidence="4 9" id="KW-0418">Kinase</keyword>
<dbReference type="AlphaFoldDB" id="A0A8J6B218"/>
<dbReference type="PANTHER" id="PTHR46485:SF5">
    <property type="entry name" value="CENTER DIVIDER, ISOFORM A"/>
    <property type="match status" value="1"/>
</dbReference>
<dbReference type="SMART" id="SM00220">
    <property type="entry name" value="S_TKc"/>
    <property type="match status" value="1"/>
</dbReference>
<sequence>MSSQSISKKQLSVGKSIGKGFFGQVSAGTYKAPDGKKYDVAIKKIPKSTAEEDIQLFHREIECMLAMNIPEVVRFHGSYEGSTHFYLVFELMETDLAKLIAKEALSWADRIDMVISLVKAVSYMHAHSMIHRDIKGENVLVKSVDGKWQAKLADLGLSRVYDPNKTLTIARGTTFWMAPEVIMTNRYGPSADIFSVGMTIAEIIMRRTPDPKDLPRLNSFLVDGSKLDEVFPDDTPADLKEIVRSCCCTEPDKRPTAMELQKRLEALRATL</sequence>
<dbReference type="InterPro" id="IPR017441">
    <property type="entry name" value="Protein_kinase_ATP_BS"/>
</dbReference>
<dbReference type="InterPro" id="IPR011009">
    <property type="entry name" value="Kinase-like_dom_sf"/>
</dbReference>
<accession>A0A8J6B218</accession>
<dbReference type="GO" id="GO:0004674">
    <property type="term" value="F:protein serine/threonine kinase activity"/>
    <property type="evidence" value="ECO:0007669"/>
    <property type="project" value="UniProtKB-KW"/>
</dbReference>
<evidence type="ECO:0000256" key="4">
    <source>
        <dbReference type="ARBA" id="ARBA00022777"/>
    </source>
</evidence>
<evidence type="ECO:0000256" key="3">
    <source>
        <dbReference type="ARBA" id="ARBA00022741"/>
    </source>
</evidence>
<dbReference type="OrthoDB" id="4062651at2759"/>
<keyword evidence="1 7" id="KW-0723">Serine/threonine-protein kinase</keyword>
<dbReference type="PROSITE" id="PS50011">
    <property type="entry name" value="PROTEIN_KINASE_DOM"/>
    <property type="match status" value="1"/>
</dbReference>
<dbReference type="Gene3D" id="1.10.510.10">
    <property type="entry name" value="Transferase(Phosphotransferase) domain 1"/>
    <property type="match status" value="1"/>
</dbReference>
<proteinExistence type="inferred from homology"/>
<dbReference type="Proteomes" id="UP000717585">
    <property type="component" value="Unassembled WGS sequence"/>
</dbReference>
<keyword evidence="3 6" id="KW-0547">Nucleotide-binding</keyword>
<gene>
    <name evidence="9" type="ORF">J8273_0710</name>
</gene>
<evidence type="ECO:0000256" key="6">
    <source>
        <dbReference type="PROSITE-ProRule" id="PRU10141"/>
    </source>
</evidence>
<keyword evidence="2" id="KW-0808">Transferase</keyword>
<reference evidence="9" key="1">
    <citation type="submission" date="2021-05" db="EMBL/GenBank/DDBJ databases">
        <title>A free-living protist that lacks canonical eukaryotic 1 DNA replication and segregation systems.</title>
        <authorList>
            <person name="Salas-Leiva D.E."/>
            <person name="Tromer E.C."/>
            <person name="Curtis B.A."/>
            <person name="Jerlstrom-Hultqvist J."/>
            <person name="Kolisko M."/>
            <person name="Yi Z."/>
            <person name="Salas-Leiva J.S."/>
            <person name="Gallot-Lavallee L."/>
            <person name="Kops G.J.P.L."/>
            <person name="Archibald J.M."/>
            <person name="Simpson A.G.B."/>
            <person name="Roger A.J."/>
        </authorList>
    </citation>
    <scope>NUCLEOTIDE SEQUENCE</scope>
    <source>
        <strain evidence="9">BICM</strain>
    </source>
</reference>
<dbReference type="PROSITE" id="PS00108">
    <property type="entry name" value="PROTEIN_KINASE_ST"/>
    <property type="match status" value="1"/>
</dbReference>
<dbReference type="GO" id="GO:0005524">
    <property type="term" value="F:ATP binding"/>
    <property type="evidence" value="ECO:0007669"/>
    <property type="project" value="UniProtKB-UniRule"/>
</dbReference>
<feature type="binding site" evidence="6">
    <location>
        <position position="44"/>
    </location>
    <ligand>
        <name>ATP</name>
        <dbReference type="ChEBI" id="CHEBI:30616"/>
    </ligand>
</feature>
<evidence type="ECO:0000313" key="10">
    <source>
        <dbReference type="Proteomes" id="UP000717585"/>
    </source>
</evidence>
<comment type="caution">
    <text evidence="9">The sequence shown here is derived from an EMBL/GenBank/DDBJ whole genome shotgun (WGS) entry which is preliminary data.</text>
</comment>
<evidence type="ECO:0000256" key="7">
    <source>
        <dbReference type="RuleBase" id="RU000304"/>
    </source>
</evidence>
<dbReference type="InterPro" id="IPR008271">
    <property type="entry name" value="Ser/Thr_kinase_AS"/>
</dbReference>
<evidence type="ECO:0000256" key="5">
    <source>
        <dbReference type="ARBA" id="ARBA00022840"/>
    </source>
</evidence>
<protein>
    <submittedName>
        <fullName evidence="9">Protein kinase domain</fullName>
    </submittedName>
</protein>
<feature type="domain" description="Protein kinase" evidence="8">
    <location>
        <begin position="11"/>
        <end position="267"/>
    </location>
</feature>
<keyword evidence="5 6" id="KW-0067">ATP-binding</keyword>
<dbReference type="Gene3D" id="3.30.200.20">
    <property type="entry name" value="Phosphorylase Kinase, domain 1"/>
    <property type="match status" value="1"/>
</dbReference>
<name>A0A8J6B218_9EUKA</name>
<dbReference type="PIRSF" id="PIRSF000654">
    <property type="entry name" value="Integrin-linked_kinase"/>
    <property type="match status" value="1"/>
</dbReference>
<dbReference type="InterPro" id="IPR050940">
    <property type="entry name" value="Actin_reg-Ser/Thr_kinase"/>
</dbReference>
<dbReference type="PANTHER" id="PTHR46485">
    <property type="entry name" value="LIM DOMAIN KINASE 1"/>
    <property type="match status" value="1"/>
</dbReference>
<dbReference type="SUPFAM" id="SSF56112">
    <property type="entry name" value="Protein kinase-like (PK-like)"/>
    <property type="match status" value="1"/>
</dbReference>
<dbReference type="Pfam" id="PF00069">
    <property type="entry name" value="Pkinase"/>
    <property type="match status" value="1"/>
</dbReference>
<dbReference type="PROSITE" id="PS00107">
    <property type="entry name" value="PROTEIN_KINASE_ATP"/>
    <property type="match status" value="1"/>
</dbReference>
<comment type="similarity">
    <text evidence="7">Belongs to the protein kinase superfamily.</text>
</comment>
<organism evidence="9 10">
    <name type="scientific">Carpediemonas membranifera</name>
    <dbReference type="NCBI Taxonomy" id="201153"/>
    <lineage>
        <taxon>Eukaryota</taxon>
        <taxon>Metamonada</taxon>
        <taxon>Carpediemonas-like organisms</taxon>
        <taxon>Carpediemonas</taxon>
    </lineage>
</organism>
<evidence type="ECO:0000256" key="2">
    <source>
        <dbReference type="ARBA" id="ARBA00022679"/>
    </source>
</evidence>
<dbReference type="InterPro" id="IPR000719">
    <property type="entry name" value="Prot_kinase_dom"/>
</dbReference>
<evidence type="ECO:0000259" key="8">
    <source>
        <dbReference type="PROSITE" id="PS50011"/>
    </source>
</evidence>
<keyword evidence="10" id="KW-1185">Reference proteome</keyword>
<dbReference type="EMBL" id="JAHDYR010000001">
    <property type="protein sequence ID" value="KAG9397580.1"/>
    <property type="molecule type" value="Genomic_DNA"/>
</dbReference>